<evidence type="ECO:0000313" key="8">
    <source>
        <dbReference type="Proteomes" id="UP001301350"/>
    </source>
</evidence>
<dbReference type="HAMAP" id="MF_00545">
    <property type="entry name" value="Ribosomal_eS24"/>
    <property type="match status" value="1"/>
</dbReference>
<accession>A0AAV9J1J5</accession>
<dbReference type="GO" id="GO:1990904">
    <property type="term" value="C:ribonucleoprotein complex"/>
    <property type="evidence" value="ECO:0007669"/>
    <property type="project" value="UniProtKB-KW"/>
</dbReference>
<proteinExistence type="inferred from homology"/>
<dbReference type="Gene3D" id="3.30.70.3370">
    <property type="match status" value="1"/>
</dbReference>
<keyword evidence="3 4" id="KW-0687">Ribonucleoprotein</keyword>
<dbReference type="Proteomes" id="UP001301350">
    <property type="component" value="Unassembled WGS sequence"/>
</dbReference>
<evidence type="ECO:0000313" key="7">
    <source>
        <dbReference type="EMBL" id="KAK4538487.1"/>
    </source>
</evidence>
<protein>
    <recommendedName>
        <fullName evidence="5">40S ribosomal protein S24</fullName>
    </recommendedName>
</protein>
<organism evidence="7 8">
    <name type="scientific">Cyanidium caldarium</name>
    <name type="common">Red alga</name>
    <dbReference type="NCBI Taxonomy" id="2771"/>
    <lineage>
        <taxon>Eukaryota</taxon>
        <taxon>Rhodophyta</taxon>
        <taxon>Bangiophyceae</taxon>
        <taxon>Cyanidiales</taxon>
        <taxon>Cyanidiaceae</taxon>
        <taxon>Cyanidium</taxon>
    </lineage>
</organism>
<dbReference type="SUPFAM" id="SSF54189">
    <property type="entry name" value="Ribosomal proteins S24e, L23 and L15e"/>
    <property type="match status" value="1"/>
</dbReference>
<sequence>MDKGTVTIRTKKFMRNPLLKRRQFLVEILHPGRAGVARNEAAERLAQMYKCDPQNVVLFGFRCAFGGGRTTGFGLIYDDMTALKAIEPKYRLVRKGLAKPREGSRKQRKERKNRAKKKRGKARAKILHG</sequence>
<evidence type="ECO:0000256" key="2">
    <source>
        <dbReference type="ARBA" id="ARBA00022980"/>
    </source>
</evidence>
<comment type="caution">
    <text evidence="7">The sequence shown here is derived from an EMBL/GenBank/DDBJ whole genome shotgun (WGS) entry which is preliminary data.</text>
</comment>
<feature type="region of interest" description="Disordered" evidence="6">
    <location>
        <begin position="96"/>
        <end position="129"/>
    </location>
</feature>
<dbReference type="InterPro" id="IPR053709">
    <property type="entry name" value="eRP_eS24_sf"/>
</dbReference>
<dbReference type="InterPro" id="IPR012678">
    <property type="entry name" value="Ribosomal_uL23/eL15/eS24_sf"/>
</dbReference>
<keyword evidence="8" id="KW-1185">Reference proteome</keyword>
<comment type="similarity">
    <text evidence="1 4">Belongs to the eukaryotic ribosomal protein eS24 family.</text>
</comment>
<reference evidence="7 8" key="1">
    <citation type="submission" date="2022-07" db="EMBL/GenBank/DDBJ databases">
        <title>Genome-wide signatures of adaptation to extreme environments.</title>
        <authorList>
            <person name="Cho C.H."/>
            <person name="Yoon H.S."/>
        </authorList>
    </citation>
    <scope>NUCLEOTIDE SEQUENCE [LARGE SCALE GENOMIC DNA]</scope>
    <source>
        <strain evidence="7 8">DBV 063 E5</strain>
    </source>
</reference>
<dbReference type="AlphaFoldDB" id="A0AAV9J1J5"/>
<dbReference type="PANTHER" id="PTHR10496">
    <property type="entry name" value="40S RIBOSOMAL PROTEIN S24"/>
    <property type="match status" value="1"/>
</dbReference>
<evidence type="ECO:0000256" key="1">
    <source>
        <dbReference type="ARBA" id="ARBA00009680"/>
    </source>
</evidence>
<gene>
    <name evidence="7" type="ORF">CDCA_CDCA18G4512</name>
</gene>
<evidence type="ECO:0000256" key="5">
    <source>
        <dbReference type="RuleBase" id="RU004383"/>
    </source>
</evidence>
<evidence type="ECO:0000256" key="3">
    <source>
        <dbReference type="ARBA" id="ARBA00023274"/>
    </source>
</evidence>
<name>A0AAV9J1J5_CYACA</name>
<evidence type="ECO:0000256" key="6">
    <source>
        <dbReference type="SAM" id="MobiDB-lite"/>
    </source>
</evidence>
<dbReference type="GO" id="GO:0006412">
    <property type="term" value="P:translation"/>
    <property type="evidence" value="ECO:0007669"/>
    <property type="project" value="InterPro"/>
</dbReference>
<dbReference type="PROSITE" id="PS00529">
    <property type="entry name" value="RIBOSOMAL_S24E"/>
    <property type="match status" value="1"/>
</dbReference>
<dbReference type="GO" id="GO:0003735">
    <property type="term" value="F:structural constituent of ribosome"/>
    <property type="evidence" value="ECO:0007669"/>
    <property type="project" value="InterPro"/>
</dbReference>
<dbReference type="FunFam" id="3.30.70.3370:FF:000001">
    <property type="entry name" value="40S ribosomal protein S24"/>
    <property type="match status" value="1"/>
</dbReference>
<dbReference type="EMBL" id="JANCYW010000018">
    <property type="protein sequence ID" value="KAK4538487.1"/>
    <property type="molecule type" value="Genomic_DNA"/>
</dbReference>
<keyword evidence="2 4" id="KW-0689">Ribosomal protein</keyword>
<dbReference type="Pfam" id="PF01282">
    <property type="entry name" value="Ribosomal_S24e"/>
    <property type="match status" value="1"/>
</dbReference>
<evidence type="ECO:0000256" key="4">
    <source>
        <dbReference type="RuleBase" id="RU004381"/>
    </source>
</evidence>
<dbReference type="GO" id="GO:0005840">
    <property type="term" value="C:ribosome"/>
    <property type="evidence" value="ECO:0007669"/>
    <property type="project" value="UniProtKB-KW"/>
</dbReference>
<feature type="compositionally biased region" description="Basic residues" evidence="6">
    <location>
        <begin position="106"/>
        <end position="129"/>
    </location>
</feature>
<dbReference type="InterPro" id="IPR001976">
    <property type="entry name" value="Ribosomal_eS24"/>
</dbReference>
<dbReference type="InterPro" id="IPR018098">
    <property type="entry name" value="Ribosomal_eS24_CS"/>
</dbReference>